<dbReference type="AlphaFoldDB" id="A0A1D7QDZ9"/>
<dbReference type="PANTHER" id="PTHR46401">
    <property type="entry name" value="GLYCOSYLTRANSFERASE WBBK-RELATED"/>
    <property type="match status" value="1"/>
</dbReference>
<dbReference type="GO" id="GO:0016757">
    <property type="term" value="F:glycosyltransferase activity"/>
    <property type="evidence" value="ECO:0007669"/>
    <property type="project" value="InterPro"/>
</dbReference>
<dbReference type="PANTHER" id="PTHR46401:SF2">
    <property type="entry name" value="GLYCOSYLTRANSFERASE WBBK-RELATED"/>
    <property type="match status" value="1"/>
</dbReference>
<dbReference type="KEGG" id="psty:BFS30_06930"/>
<dbReference type="CDD" id="cd03794">
    <property type="entry name" value="GT4_WbuB-like"/>
    <property type="match status" value="1"/>
</dbReference>
<protein>
    <recommendedName>
        <fullName evidence="2">Glycosyl transferase family 1 domain-containing protein</fullName>
    </recommendedName>
</protein>
<evidence type="ECO:0000259" key="2">
    <source>
        <dbReference type="Pfam" id="PF00534"/>
    </source>
</evidence>
<gene>
    <name evidence="3" type="ORF">BFS30_06930</name>
</gene>
<proteinExistence type="predicted"/>
<organism evidence="3 4">
    <name type="scientific">Pedobacter steynii</name>
    <dbReference type="NCBI Taxonomy" id="430522"/>
    <lineage>
        <taxon>Bacteria</taxon>
        <taxon>Pseudomonadati</taxon>
        <taxon>Bacteroidota</taxon>
        <taxon>Sphingobacteriia</taxon>
        <taxon>Sphingobacteriales</taxon>
        <taxon>Sphingobacteriaceae</taxon>
        <taxon>Pedobacter</taxon>
    </lineage>
</organism>
<accession>A0A1D7QDZ9</accession>
<feature type="domain" description="Glycosyl transferase family 1" evidence="2">
    <location>
        <begin position="220"/>
        <end position="363"/>
    </location>
</feature>
<keyword evidence="4" id="KW-1185">Reference proteome</keyword>
<evidence type="ECO:0000256" key="1">
    <source>
        <dbReference type="ARBA" id="ARBA00022679"/>
    </source>
</evidence>
<keyword evidence="1" id="KW-0808">Transferase</keyword>
<dbReference type="EMBL" id="CP017141">
    <property type="protein sequence ID" value="AOM76926.1"/>
    <property type="molecule type" value="Genomic_DNA"/>
</dbReference>
<reference evidence="3 4" key="1">
    <citation type="submission" date="2016-08" db="EMBL/GenBank/DDBJ databases">
        <authorList>
            <person name="Seilhamer J.J."/>
        </authorList>
    </citation>
    <scope>NUCLEOTIDE SEQUENCE [LARGE SCALE GENOMIC DNA]</scope>
    <source>
        <strain evidence="3 4">DX4</strain>
    </source>
</reference>
<dbReference type="Pfam" id="PF00534">
    <property type="entry name" value="Glycos_transf_1"/>
    <property type="match status" value="1"/>
</dbReference>
<evidence type="ECO:0000313" key="4">
    <source>
        <dbReference type="Proteomes" id="UP000094313"/>
    </source>
</evidence>
<evidence type="ECO:0000313" key="3">
    <source>
        <dbReference type="EMBL" id="AOM76926.1"/>
    </source>
</evidence>
<dbReference type="Proteomes" id="UP000094313">
    <property type="component" value="Chromosome"/>
</dbReference>
<sequence length="409" mass="45965">MVNKGKLWVVSELFFPEETSTAYIMTKIAETLTREKKVHVICGDSSYQNSNLKTEARADHDQFEVTRVKSLSLNKDRLLQRILRLILLSIQLSYKLLTKSAKGDEVLIVTNPAPLVLLIVLVCKIKRMKCYAVVHDVFPENLVAAKLIKPDGLVYSCLKSLFDGAYSKMYSLFVIGRDMKIVFEHKLERFKTKPTINIVENWAETVAIHPDKEEGDLFLKEHGIKDKIVFQFAGNMGRVQGLLELCEVAAQVKNPLVHFMFIGDGAVKEDMKEFVSKKGMDNVSFINPMPRNMQNKFLNAANVGIVSLQSGMTGLGVPSKSYNILSAGNPILFIGSNDSEIAQMINENNVGWCFNIQDMDKLVSFLNGLSVKDIDDISNKGTRARDLAVNRYSEEIIMDKYLKLVVNGN</sequence>
<name>A0A1D7QDZ9_9SPHI</name>
<dbReference type="Gene3D" id="3.40.50.2000">
    <property type="entry name" value="Glycogen Phosphorylase B"/>
    <property type="match status" value="2"/>
</dbReference>
<dbReference type="SUPFAM" id="SSF53756">
    <property type="entry name" value="UDP-Glycosyltransferase/glycogen phosphorylase"/>
    <property type="match status" value="1"/>
</dbReference>
<dbReference type="GO" id="GO:0009103">
    <property type="term" value="P:lipopolysaccharide biosynthetic process"/>
    <property type="evidence" value="ECO:0007669"/>
    <property type="project" value="TreeGrafter"/>
</dbReference>
<dbReference type="InterPro" id="IPR001296">
    <property type="entry name" value="Glyco_trans_1"/>
</dbReference>